<dbReference type="CDD" id="cd01887">
    <property type="entry name" value="IF2_eIF5B"/>
    <property type="match status" value="1"/>
</dbReference>
<dbReference type="InterPro" id="IPR005225">
    <property type="entry name" value="Small_GTP-bd"/>
</dbReference>
<evidence type="ECO:0000256" key="1">
    <source>
        <dbReference type="ARBA" id="ARBA00007733"/>
    </source>
</evidence>
<dbReference type="PANTHER" id="PTHR43381">
    <property type="entry name" value="TRANSLATION INITIATION FACTOR IF-2-RELATED"/>
    <property type="match status" value="1"/>
</dbReference>
<dbReference type="GO" id="GO:0005525">
    <property type="term" value="F:GTP binding"/>
    <property type="evidence" value="ECO:0007669"/>
    <property type="project" value="UniProtKB-KW"/>
</dbReference>
<dbReference type="Pfam" id="PF22042">
    <property type="entry name" value="EF-G_D2"/>
    <property type="match status" value="1"/>
</dbReference>
<reference evidence="7 8" key="1">
    <citation type="journal article" date="2015" name="Nature">
        <title>rRNA introns, odd ribosomes, and small enigmatic genomes across a large radiation of phyla.</title>
        <authorList>
            <person name="Brown C.T."/>
            <person name="Hug L.A."/>
            <person name="Thomas B.C."/>
            <person name="Sharon I."/>
            <person name="Castelle C.J."/>
            <person name="Singh A."/>
            <person name="Wilkins M.J."/>
            <person name="Williams K.H."/>
            <person name="Banfield J.F."/>
        </authorList>
    </citation>
    <scope>NUCLEOTIDE SEQUENCE [LARGE SCALE GENOMIC DNA]</scope>
</reference>
<evidence type="ECO:0000313" key="8">
    <source>
        <dbReference type="Proteomes" id="UP000034772"/>
    </source>
</evidence>
<name>A0A0G1TZ86_9BACT</name>
<comment type="similarity">
    <text evidence="1">Belongs to the TRAFAC class translation factor GTPase superfamily. Classic translation factor GTPase family. IF-2 subfamily.</text>
</comment>
<keyword evidence="5" id="KW-0342">GTP-binding</keyword>
<dbReference type="Gene3D" id="2.40.30.10">
    <property type="entry name" value="Translation factors"/>
    <property type="match status" value="2"/>
</dbReference>
<comment type="caution">
    <text evidence="7">The sequence shown here is derived from an EMBL/GenBank/DDBJ whole genome shotgun (WGS) entry which is preliminary data.</text>
</comment>
<dbReference type="Gene3D" id="3.40.50.10050">
    <property type="entry name" value="Translation initiation factor IF- 2, domain 3"/>
    <property type="match status" value="1"/>
</dbReference>
<dbReference type="SUPFAM" id="SSF52156">
    <property type="entry name" value="Initiation factor IF2/eIF5b, domain 3"/>
    <property type="match status" value="1"/>
</dbReference>
<dbReference type="Gene3D" id="3.40.50.300">
    <property type="entry name" value="P-loop containing nucleotide triphosphate hydrolases"/>
    <property type="match status" value="1"/>
</dbReference>
<dbReference type="FunFam" id="3.40.50.300:FF:000019">
    <property type="entry name" value="Translation initiation factor IF-2"/>
    <property type="match status" value="1"/>
</dbReference>
<evidence type="ECO:0000256" key="5">
    <source>
        <dbReference type="ARBA" id="ARBA00023134"/>
    </source>
</evidence>
<accession>A0A0G1TZ86</accession>
<dbReference type="AlphaFoldDB" id="A0A0G1TZ86"/>
<evidence type="ECO:0000256" key="4">
    <source>
        <dbReference type="ARBA" id="ARBA00022917"/>
    </source>
</evidence>
<dbReference type="InterPro" id="IPR036925">
    <property type="entry name" value="TIF_IF2_dom3_sf"/>
</dbReference>
<organism evidence="7 8">
    <name type="scientific">Candidatus Beckwithbacteria bacterium GW2011_GWC2_47_9</name>
    <dbReference type="NCBI Taxonomy" id="1618373"/>
    <lineage>
        <taxon>Bacteria</taxon>
        <taxon>Candidatus Beckwithiibacteriota</taxon>
    </lineage>
</organism>
<dbReference type="PATRIC" id="fig|1618373.3.peg.287"/>
<dbReference type="InterPro" id="IPR009000">
    <property type="entry name" value="Transl_B-barrel_sf"/>
</dbReference>
<dbReference type="InterPro" id="IPR053905">
    <property type="entry name" value="EF-G-like_DII"/>
</dbReference>
<dbReference type="GO" id="GO:0003924">
    <property type="term" value="F:GTPase activity"/>
    <property type="evidence" value="ECO:0007669"/>
    <property type="project" value="InterPro"/>
</dbReference>
<keyword evidence="4" id="KW-0648">Protein biosynthesis</keyword>
<dbReference type="EMBL" id="LCOZ01000028">
    <property type="protein sequence ID" value="KKU87131.1"/>
    <property type="molecule type" value="Genomic_DNA"/>
</dbReference>
<dbReference type="FunFam" id="3.40.50.10050:FF:000001">
    <property type="entry name" value="Translation initiation factor IF-2"/>
    <property type="match status" value="1"/>
</dbReference>
<evidence type="ECO:0000256" key="3">
    <source>
        <dbReference type="ARBA" id="ARBA00022741"/>
    </source>
</evidence>
<evidence type="ECO:0000256" key="2">
    <source>
        <dbReference type="ARBA" id="ARBA00022540"/>
    </source>
</evidence>
<evidence type="ECO:0000259" key="6">
    <source>
        <dbReference type="PROSITE" id="PS51722"/>
    </source>
</evidence>
<dbReference type="InterPro" id="IPR015760">
    <property type="entry name" value="TIF_IF2"/>
</dbReference>
<sequence length="465" mass="50038">MNTRPPIITVMGHIDHGKTTLLDAFRSTNVAAKEAGGITQHIGAYQIDHQGKKLTFIDTPGHAAFSKMRSRGAAVTDLVILVVDAVESVKPQTKECLEHIKAAQVPFLVAINKMDLPNAVPEIVKKDLADNGVLVEGYGGDIVCVPISAKTKKGLPELLEMVLLMAEMQKLTADPKAELKAVVIESTLDPKRGPAATVIVKTGSLKVGQDVFTPETSGRVRNLLDWLHQPLTQALPGDPAQILGFKLVPEVGSVVSDQPISILPVVKQVKIVSSEKKLKLLIKADVAGTLEAIVNNLGDAVELVSQGIGNINESDVLLAQSTGARILAFRVKVSSQAESLAEKEAVLVKSYQLIHELLDDIQDQALKLLEPTIDEQVLGEASILQAFTVKSSQIAGCQVNSGKLSVGDMVHLFREDRLLGNSRIKSIYQGKDSVDKAKRGEQYGIGFASKLDFLPKDKLVAFKTL</sequence>
<dbReference type="GO" id="GO:0005737">
    <property type="term" value="C:cytoplasm"/>
    <property type="evidence" value="ECO:0007669"/>
    <property type="project" value="TreeGrafter"/>
</dbReference>
<dbReference type="PANTHER" id="PTHR43381:SF4">
    <property type="entry name" value="EUKARYOTIC TRANSLATION INITIATION FACTOR 5B"/>
    <property type="match status" value="1"/>
</dbReference>
<dbReference type="Proteomes" id="UP000034772">
    <property type="component" value="Unassembled WGS sequence"/>
</dbReference>
<dbReference type="PROSITE" id="PS51722">
    <property type="entry name" value="G_TR_2"/>
    <property type="match status" value="1"/>
</dbReference>
<keyword evidence="3" id="KW-0547">Nucleotide-binding</keyword>
<dbReference type="InterPro" id="IPR027417">
    <property type="entry name" value="P-loop_NTPase"/>
</dbReference>
<dbReference type="NCBIfam" id="TIGR00231">
    <property type="entry name" value="small_GTP"/>
    <property type="match status" value="1"/>
</dbReference>
<protein>
    <submittedName>
        <fullName evidence="7">Translation initiation factor IF-2</fullName>
    </submittedName>
</protein>
<dbReference type="SUPFAM" id="SSF50447">
    <property type="entry name" value="Translation proteins"/>
    <property type="match status" value="2"/>
</dbReference>
<keyword evidence="2 7" id="KW-0396">Initiation factor</keyword>
<proteinExistence type="inferred from homology"/>
<evidence type="ECO:0000313" key="7">
    <source>
        <dbReference type="EMBL" id="KKU87131.1"/>
    </source>
</evidence>
<dbReference type="GO" id="GO:0003743">
    <property type="term" value="F:translation initiation factor activity"/>
    <property type="evidence" value="ECO:0007669"/>
    <property type="project" value="UniProtKB-KW"/>
</dbReference>
<feature type="domain" description="Tr-type G" evidence="6">
    <location>
        <begin position="3"/>
        <end position="172"/>
    </location>
</feature>
<dbReference type="SUPFAM" id="SSF52540">
    <property type="entry name" value="P-loop containing nucleoside triphosphate hydrolases"/>
    <property type="match status" value="1"/>
</dbReference>
<dbReference type="Pfam" id="PF00009">
    <property type="entry name" value="GTP_EFTU"/>
    <property type="match status" value="1"/>
</dbReference>
<gene>
    <name evidence="7" type="ORF">UY17_C0028G0002</name>
</gene>
<dbReference type="Pfam" id="PF11987">
    <property type="entry name" value="IF-2"/>
    <property type="match status" value="1"/>
</dbReference>
<dbReference type="InterPro" id="IPR000795">
    <property type="entry name" value="T_Tr_GTP-bd_dom"/>
</dbReference>
<dbReference type="InterPro" id="IPR023115">
    <property type="entry name" value="TIF_IF2_dom3"/>
</dbReference>